<feature type="region of interest" description="Disordered" evidence="11">
    <location>
        <begin position="1"/>
        <end position="27"/>
    </location>
</feature>
<evidence type="ECO:0000256" key="4">
    <source>
        <dbReference type="ARBA" id="ARBA00022692"/>
    </source>
</evidence>
<keyword evidence="13" id="KW-1185">Reference proteome</keyword>
<dbReference type="eggNOG" id="KOG0758">
    <property type="taxonomic scope" value="Eukaryota"/>
</dbReference>
<feature type="repeat" description="Solcar" evidence="9">
    <location>
        <begin position="248"/>
        <end position="335"/>
    </location>
</feature>
<dbReference type="OrthoDB" id="14252at2759"/>
<evidence type="ECO:0000256" key="5">
    <source>
        <dbReference type="ARBA" id="ARBA00022737"/>
    </source>
</evidence>
<dbReference type="GO" id="GO:1990575">
    <property type="term" value="P:mitochondrial L-ornithine transmembrane transport"/>
    <property type="evidence" value="ECO:0007669"/>
    <property type="project" value="TreeGrafter"/>
</dbReference>
<evidence type="ECO:0000256" key="10">
    <source>
        <dbReference type="RuleBase" id="RU000488"/>
    </source>
</evidence>
<feature type="repeat" description="Solcar" evidence="9">
    <location>
        <begin position="142"/>
        <end position="224"/>
    </location>
</feature>
<dbReference type="SUPFAM" id="SSF103506">
    <property type="entry name" value="Mitochondrial carrier"/>
    <property type="match status" value="1"/>
</dbReference>
<feature type="compositionally biased region" description="Pro residues" evidence="11">
    <location>
        <begin position="14"/>
        <end position="25"/>
    </location>
</feature>
<evidence type="ECO:0000313" key="13">
    <source>
        <dbReference type="Proteomes" id="UP000002009"/>
    </source>
</evidence>
<dbReference type="GO" id="GO:0031966">
    <property type="term" value="C:mitochondrial membrane"/>
    <property type="evidence" value="ECO:0007669"/>
    <property type="project" value="UniProtKB-SubCell"/>
</dbReference>
<dbReference type="PANTHER" id="PTHR45624:SF12">
    <property type="entry name" value="MITOCHONDRIAL ORNITHINE TRANSPORTER 1"/>
    <property type="match status" value="1"/>
</dbReference>
<dbReference type="InParanoid" id="C1FES4"/>
<accession>C1FES4</accession>
<comment type="subcellular location">
    <subcellularLocation>
        <location evidence="1">Mitochondrion membrane</location>
        <topology evidence="1">Multi-pass membrane protein</topology>
    </subcellularLocation>
</comment>
<evidence type="ECO:0000256" key="3">
    <source>
        <dbReference type="ARBA" id="ARBA00022448"/>
    </source>
</evidence>
<dbReference type="InterPro" id="IPR023395">
    <property type="entry name" value="MCP_dom_sf"/>
</dbReference>
<reference evidence="12 13" key="1">
    <citation type="journal article" date="2009" name="Science">
        <title>Green evolution and dynamic adaptations revealed by genomes of the marine picoeukaryotes Micromonas.</title>
        <authorList>
            <person name="Worden A.Z."/>
            <person name="Lee J.H."/>
            <person name="Mock T."/>
            <person name="Rouze P."/>
            <person name="Simmons M.P."/>
            <person name="Aerts A.L."/>
            <person name="Allen A.E."/>
            <person name="Cuvelier M.L."/>
            <person name="Derelle E."/>
            <person name="Everett M.V."/>
            <person name="Foulon E."/>
            <person name="Grimwood J."/>
            <person name="Gundlach H."/>
            <person name="Henrissat B."/>
            <person name="Napoli C."/>
            <person name="McDonald S.M."/>
            <person name="Parker M.S."/>
            <person name="Rombauts S."/>
            <person name="Salamov A."/>
            <person name="Von Dassow P."/>
            <person name="Badger J.H."/>
            <person name="Coutinho P.M."/>
            <person name="Demir E."/>
            <person name="Dubchak I."/>
            <person name="Gentemann C."/>
            <person name="Eikrem W."/>
            <person name="Gready J.E."/>
            <person name="John U."/>
            <person name="Lanier W."/>
            <person name="Lindquist E.A."/>
            <person name="Lucas S."/>
            <person name="Mayer K.F."/>
            <person name="Moreau H."/>
            <person name="Not F."/>
            <person name="Otillar R."/>
            <person name="Panaud O."/>
            <person name="Pangilinan J."/>
            <person name="Paulsen I."/>
            <person name="Piegu B."/>
            <person name="Poliakov A."/>
            <person name="Robbens S."/>
            <person name="Schmutz J."/>
            <person name="Toulza E."/>
            <person name="Wyss T."/>
            <person name="Zelensky A."/>
            <person name="Zhou K."/>
            <person name="Armbrust E.V."/>
            <person name="Bhattacharya D."/>
            <person name="Goodenough U.W."/>
            <person name="Van de Peer Y."/>
            <person name="Grigoriev I.V."/>
        </authorList>
    </citation>
    <scope>NUCLEOTIDE SEQUENCE [LARGE SCALE GENOMIC DNA]</scope>
    <source>
        <strain evidence="13">RCC299 / NOUM17</strain>
    </source>
</reference>
<dbReference type="GeneID" id="8250289"/>
<evidence type="ECO:0000256" key="1">
    <source>
        <dbReference type="ARBA" id="ARBA00004225"/>
    </source>
</evidence>
<evidence type="ECO:0000256" key="6">
    <source>
        <dbReference type="ARBA" id="ARBA00022989"/>
    </source>
</evidence>
<keyword evidence="6" id="KW-1133">Transmembrane helix</keyword>
<evidence type="ECO:0000256" key="7">
    <source>
        <dbReference type="ARBA" id="ARBA00023128"/>
    </source>
</evidence>
<dbReference type="Proteomes" id="UP000002009">
    <property type="component" value="Chromosome 1"/>
</dbReference>
<organism evidence="12 13">
    <name type="scientific">Micromonas commoda (strain RCC299 / NOUM17 / CCMP2709)</name>
    <name type="common">Picoplanktonic green alga</name>
    <dbReference type="NCBI Taxonomy" id="296587"/>
    <lineage>
        <taxon>Eukaryota</taxon>
        <taxon>Viridiplantae</taxon>
        <taxon>Chlorophyta</taxon>
        <taxon>Mamiellophyceae</taxon>
        <taxon>Mamiellales</taxon>
        <taxon>Mamiellaceae</taxon>
        <taxon>Micromonas</taxon>
    </lineage>
</organism>
<evidence type="ECO:0000256" key="2">
    <source>
        <dbReference type="ARBA" id="ARBA00006375"/>
    </source>
</evidence>
<comment type="similarity">
    <text evidence="2 10">Belongs to the mitochondrial carrier (TC 2.A.29) family.</text>
</comment>
<dbReference type="FunCoup" id="C1FES4">
    <property type="interactions" value="100"/>
</dbReference>
<dbReference type="GO" id="GO:0000064">
    <property type="term" value="F:L-ornithine transmembrane transporter activity"/>
    <property type="evidence" value="ECO:0007669"/>
    <property type="project" value="TreeGrafter"/>
</dbReference>
<dbReference type="KEGG" id="mis:MICPUN_96895"/>
<proteinExistence type="inferred from homology"/>
<dbReference type="OMA" id="PIDCFRQ"/>
<dbReference type="PROSITE" id="PS50920">
    <property type="entry name" value="SOLCAR"/>
    <property type="match status" value="3"/>
</dbReference>
<name>C1FES4_MICCC</name>
<evidence type="ECO:0000256" key="11">
    <source>
        <dbReference type="SAM" id="MobiDB-lite"/>
    </source>
</evidence>
<keyword evidence="5" id="KW-0677">Repeat</keyword>
<dbReference type="EMBL" id="CP001574">
    <property type="protein sequence ID" value="ACO68622.1"/>
    <property type="molecule type" value="Genomic_DNA"/>
</dbReference>
<dbReference type="PANTHER" id="PTHR45624">
    <property type="entry name" value="MITOCHONDRIAL BASIC AMINO ACIDS TRANSPORTER-RELATED"/>
    <property type="match status" value="1"/>
</dbReference>
<dbReference type="RefSeq" id="XP_002507364.1">
    <property type="nucleotide sequence ID" value="XM_002507318.1"/>
</dbReference>
<keyword evidence="4 9" id="KW-0812">Transmembrane</keyword>
<keyword evidence="8 9" id="KW-0472">Membrane</keyword>
<dbReference type="Pfam" id="PF00153">
    <property type="entry name" value="Mito_carr"/>
    <property type="match status" value="3"/>
</dbReference>
<keyword evidence="7" id="KW-0496">Mitochondrion</keyword>
<dbReference type="AlphaFoldDB" id="C1FES4"/>
<dbReference type="STRING" id="296587.C1FES4"/>
<dbReference type="InterPro" id="IPR050567">
    <property type="entry name" value="Mitochondrial_Carrier"/>
</dbReference>
<evidence type="ECO:0000313" key="12">
    <source>
        <dbReference type="EMBL" id="ACO68622.1"/>
    </source>
</evidence>
<dbReference type="Gene3D" id="1.50.40.10">
    <property type="entry name" value="Mitochondrial carrier domain"/>
    <property type="match status" value="2"/>
</dbReference>
<gene>
    <name evidence="12" type="ORF">MICPUN_96895</name>
</gene>
<evidence type="ECO:0000256" key="8">
    <source>
        <dbReference type="ARBA" id="ARBA00023136"/>
    </source>
</evidence>
<evidence type="ECO:0000256" key="9">
    <source>
        <dbReference type="PROSITE-ProRule" id="PRU00282"/>
    </source>
</evidence>
<dbReference type="InterPro" id="IPR018108">
    <property type="entry name" value="MCP_transmembrane"/>
</dbReference>
<keyword evidence="3 10" id="KW-0813">Transport</keyword>
<protein>
    <submittedName>
        <fullName evidence="12">Mitochondrial carrier family</fullName>
    </submittedName>
</protein>
<sequence>MRDRTHADASTSKPTPPPRTPPPAPAADSSIAVDMACGAVAGVAYTVSAHPFDTVKVAMQTRPTHPPRSALEVTAEICRGPRGALGLFRGLAAPLVGYSVEAGINYAAFNQGRRWLEHNNPFVVAGAGAGAAAPRDGAGDASPRRSCAASGALGGSLLSLVVAPTDLIKCRIQDGQFRRARDAVADVVTKHGVFGMTRGVAATLAREVPGNALFFTVYEAAQMAFPRWVAHPHPHPHGVVSKPAYATQEAAASVVCGGVAGSAFWLAILPIDLAKTRYQIASPGAADDVGVWRLLARETSRTGARGLWAGLGPVLARAFPANAVQFLAWEGACQLAGVRREHGR</sequence>
<feature type="repeat" description="Solcar" evidence="9">
    <location>
        <begin position="29"/>
        <end position="115"/>
    </location>
</feature>